<keyword evidence="5" id="KW-0812">Transmembrane</keyword>
<sequence length="160" mass="18422">MLYVFTCGICMYLCGSIFIDRNNPKEAYEQLETKSKKAFKNKTKIFIFPEGTRNRDLTKLLRFKKGAFAIAVASQVPIIPVVFSPYYFINNEKQIFNKGHVIIQCLEAVPTQGLTMDDLPDLMDRIYNIMDRTYKELLLEVKSTLPPNYPIALPDSDHTD</sequence>
<evidence type="ECO:0000256" key="2">
    <source>
        <dbReference type="ARBA" id="ARBA00013211"/>
    </source>
</evidence>
<feature type="transmembrane region" description="Helical" evidence="5">
    <location>
        <begin position="67"/>
        <end position="88"/>
    </location>
</feature>
<keyword evidence="3" id="KW-0808">Transferase</keyword>
<comment type="pathway">
    <text evidence="1">Phospholipid metabolism; CDP-diacylglycerol biosynthesis; CDP-diacylglycerol from sn-glycerol 3-phosphate: step 2/3.</text>
</comment>
<gene>
    <name evidence="7" type="ORF">BINO364_LOCUS8404</name>
</gene>
<evidence type="ECO:0000313" key="8">
    <source>
        <dbReference type="Proteomes" id="UP000838878"/>
    </source>
</evidence>
<dbReference type="GO" id="GO:0003841">
    <property type="term" value="F:1-acylglycerol-3-phosphate O-acyltransferase activity"/>
    <property type="evidence" value="ECO:0007669"/>
    <property type="project" value="UniProtKB-EC"/>
</dbReference>
<dbReference type="GO" id="GO:0005783">
    <property type="term" value="C:endoplasmic reticulum"/>
    <property type="evidence" value="ECO:0007669"/>
    <property type="project" value="TreeGrafter"/>
</dbReference>
<protein>
    <recommendedName>
        <fullName evidence="2">1-acylglycerol-3-phosphate O-acyltransferase</fullName>
        <ecNumber evidence="2">2.3.1.51</ecNumber>
    </recommendedName>
</protein>
<dbReference type="CDD" id="cd07989">
    <property type="entry name" value="LPLAT_AGPAT-like"/>
    <property type="match status" value="1"/>
</dbReference>
<evidence type="ECO:0000256" key="5">
    <source>
        <dbReference type="SAM" id="Phobius"/>
    </source>
</evidence>
<evidence type="ECO:0000256" key="3">
    <source>
        <dbReference type="ARBA" id="ARBA00022679"/>
    </source>
</evidence>
<keyword evidence="5" id="KW-0472">Membrane</keyword>
<evidence type="ECO:0000259" key="6">
    <source>
        <dbReference type="SMART" id="SM00563"/>
    </source>
</evidence>
<dbReference type="Proteomes" id="UP000838878">
    <property type="component" value="Chromosome 3"/>
</dbReference>
<keyword evidence="8" id="KW-1185">Reference proteome</keyword>
<reference evidence="7" key="1">
    <citation type="submission" date="2021-12" db="EMBL/GenBank/DDBJ databases">
        <authorList>
            <person name="Martin H S."/>
        </authorList>
    </citation>
    <scope>NUCLEOTIDE SEQUENCE</scope>
</reference>
<dbReference type="SUPFAM" id="SSF69593">
    <property type="entry name" value="Glycerol-3-phosphate (1)-acyltransferase"/>
    <property type="match status" value="1"/>
</dbReference>
<evidence type="ECO:0000256" key="4">
    <source>
        <dbReference type="ARBA" id="ARBA00023315"/>
    </source>
</evidence>
<dbReference type="GO" id="GO:0006654">
    <property type="term" value="P:phosphatidic acid biosynthetic process"/>
    <property type="evidence" value="ECO:0007669"/>
    <property type="project" value="TreeGrafter"/>
</dbReference>
<dbReference type="OrthoDB" id="202234at2759"/>
<dbReference type="AlphaFoldDB" id="A0A8J9ULR0"/>
<dbReference type="Pfam" id="PF01553">
    <property type="entry name" value="Acyltransferase"/>
    <property type="match status" value="1"/>
</dbReference>
<dbReference type="EC" id="2.3.1.51" evidence="2"/>
<dbReference type="InterPro" id="IPR002123">
    <property type="entry name" value="Plipid/glycerol_acylTrfase"/>
</dbReference>
<name>A0A8J9ULR0_9NEOP</name>
<evidence type="ECO:0000256" key="1">
    <source>
        <dbReference type="ARBA" id="ARBA00004728"/>
    </source>
</evidence>
<keyword evidence="4" id="KW-0012">Acyltransferase</keyword>
<dbReference type="SMART" id="SM00563">
    <property type="entry name" value="PlsC"/>
    <property type="match status" value="1"/>
</dbReference>
<proteinExistence type="predicted"/>
<feature type="domain" description="Phospholipid/glycerol acyltransferase" evidence="6">
    <location>
        <begin position="1"/>
        <end position="86"/>
    </location>
</feature>
<dbReference type="PANTHER" id="PTHR10434">
    <property type="entry name" value="1-ACYL-SN-GLYCEROL-3-PHOSPHATE ACYLTRANSFERASE"/>
    <property type="match status" value="1"/>
</dbReference>
<dbReference type="EMBL" id="OV170223">
    <property type="protein sequence ID" value="CAH0722448.1"/>
    <property type="molecule type" value="Genomic_DNA"/>
</dbReference>
<dbReference type="PANTHER" id="PTHR10434:SF11">
    <property type="entry name" value="1-ACYL-SN-GLYCEROL-3-PHOSPHATE ACYLTRANSFERASE"/>
    <property type="match status" value="1"/>
</dbReference>
<keyword evidence="5" id="KW-1133">Transmembrane helix</keyword>
<accession>A0A8J9ULR0</accession>
<evidence type="ECO:0000313" key="7">
    <source>
        <dbReference type="EMBL" id="CAH0722448.1"/>
    </source>
</evidence>
<feature type="non-terminal residue" evidence="7">
    <location>
        <position position="160"/>
    </location>
</feature>
<organism evidence="7 8">
    <name type="scientific">Brenthis ino</name>
    <name type="common">lesser marbled fritillary</name>
    <dbReference type="NCBI Taxonomy" id="405034"/>
    <lineage>
        <taxon>Eukaryota</taxon>
        <taxon>Metazoa</taxon>
        <taxon>Ecdysozoa</taxon>
        <taxon>Arthropoda</taxon>
        <taxon>Hexapoda</taxon>
        <taxon>Insecta</taxon>
        <taxon>Pterygota</taxon>
        <taxon>Neoptera</taxon>
        <taxon>Endopterygota</taxon>
        <taxon>Lepidoptera</taxon>
        <taxon>Glossata</taxon>
        <taxon>Ditrysia</taxon>
        <taxon>Papilionoidea</taxon>
        <taxon>Nymphalidae</taxon>
        <taxon>Heliconiinae</taxon>
        <taxon>Argynnini</taxon>
        <taxon>Brenthis</taxon>
    </lineage>
</organism>